<protein>
    <submittedName>
        <fullName evidence="1">Uncharacterized protein</fullName>
    </submittedName>
</protein>
<dbReference type="InterPro" id="IPR029063">
    <property type="entry name" value="SAM-dependent_MTases_sf"/>
</dbReference>
<dbReference type="Pfam" id="PF03686">
    <property type="entry name" value="UPF0146"/>
    <property type="match status" value="1"/>
</dbReference>
<evidence type="ECO:0000313" key="1">
    <source>
        <dbReference type="EMBL" id="KUG14083.1"/>
    </source>
</evidence>
<dbReference type="Gene3D" id="3.40.50.150">
    <property type="entry name" value="Vaccinia Virus protein VP39"/>
    <property type="match status" value="1"/>
</dbReference>
<dbReference type="AlphaFoldDB" id="A0A0W8F0Y9"/>
<name>A0A0W8F0Y9_9ZZZZ</name>
<accession>A0A0W8F0Y9</accession>
<dbReference type="HAMAP" id="MF_00341">
    <property type="entry name" value="UPF0146"/>
    <property type="match status" value="1"/>
</dbReference>
<organism evidence="1">
    <name type="scientific">hydrocarbon metagenome</name>
    <dbReference type="NCBI Taxonomy" id="938273"/>
    <lineage>
        <taxon>unclassified sequences</taxon>
        <taxon>metagenomes</taxon>
        <taxon>ecological metagenomes</taxon>
    </lineage>
</organism>
<reference evidence="1" key="1">
    <citation type="journal article" date="2015" name="Proc. Natl. Acad. Sci. U.S.A.">
        <title>Networks of energetic and metabolic interactions define dynamics in microbial communities.</title>
        <authorList>
            <person name="Embree M."/>
            <person name="Liu J.K."/>
            <person name="Al-Bassam M.M."/>
            <person name="Zengler K."/>
        </authorList>
    </citation>
    <scope>NUCLEOTIDE SEQUENCE</scope>
</reference>
<dbReference type="InterPro" id="IPR005353">
    <property type="entry name" value="UPF0146"/>
</dbReference>
<gene>
    <name evidence="1" type="ORF">ASZ90_016274</name>
</gene>
<comment type="caution">
    <text evidence="1">The sequence shown here is derived from an EMBL/GenBank/DDBJ whole genome shotgun (WGS) entry which is preliminary data.</text>
</comment>
<dbReference type="EMBL" id="LNQE01001704">
    <property type="protein sequence ID" value="KUG14083.1"/>
    <property type="molecule type" value="Genomic_DNA"/>
</dbReference>
<sequence length="140" mass="15277">MGAHKHIERCIGAYIASRYRSAAEIGTGSNFTAALLIRDAGGRVLCTDIRSPPDNPGVAFCRDDIFSPDLSLYAGCDVIYAIRPGEEMLPALIRLAGLLDVDLLVYHLGFEGFGRGGEIIDCGVILHRYHRAQNPSKRVF</sequence>
<proteinExistence type="inferred from homology"/>